<keyword evidence="2" id="KW-1185">Reference proteome</keyword>
<dbReference type="EMBL" id="CM042034">
    <property type="protein sequence ID" value="KAI3762023.1"/>
    <property type="molecule type" value="Genomic_DNA"/>
</dbReference>
<protein>
    <submittedName>
        <fullName evidence="1">Uncharacterized protein</fullName>
    </submittedName>
</protein>
<comment type="caution">
    <text evidence="1">The sequence shown here is derived from an EMBL/GenBank/DDBJ whole genome shotgun (WGS) entry which is preliminary data.</text>
</comment>
<accession>A0ACB9ESI5</accession>
<organism evidence="1 2">
    <name type="scientific">Smallanthus sonchifolius</name>
    <dbReference type="NCBI Taxonomy" id="185202"/>
    <lineage>
        <taxon>Eukaryota</taxon>
        <taxon>Viridiplantae</taxon>
        <taxon>Streptophyta</taxon>
        <taxon>Embryophyta</taxon>
        <taxon>Tracheophyta</taxon>
        <taxon>Spermatophyta</taxon>
        <taxon>Magnoliopsida</taxon>
        <taxon>eudicotyledons</taxon>
        <taxon>Gunneridae</taxon>
        <taxon>Pentapetalae</taxon>
        <taxon>asterids</taxon>
        <taxon>campanulids</taxon>
        <taxon>Asterales</taxon>
        <taxon>Asteraceae</taxon>
        <taxon>Asteroideae</taxon>
        <taxon>Heliantheae alliance</taxon>
        <taxon>Millerieae</taxon>
        <taxon>Smallanthus</taxon>
    </lineage>
</organism>
<sequence>MFILTSDLKKGGYGRKDIKIEINEDGSRMTISGEKSNIQFHKTFIIPEGVVLDKVKARFDQDQSRLTIRMPKLVKGLVTGTGIQEYKHLAPAPAKGITSDQHKEDVDEETKQEPKPDSQAEKPENKTSSTIYTTPVIAGSTLFVSLIVVFFSFIRSRNQSSKKTN</sequence>
<dbReference type="Proteomes" id="UP001056120">
    <property type="component" value="Linkage Group LG17"/>
</dbReference>
<reference evidence="1 2" key="2">
    <citation type="journal article" date="2022" name="Mol. Ecol. Resour.">
        <title>The genomes of chicory, endive, great burdock and yacon provide insights into Asteraceae paleo-polyploidization history and plant inulin production.</title>
        <authorList>
            <person name="Fan W."/>
            <person name="Wang S."/>
            <person name="Wang H."/>
            <person name="Wang A."/>
            <person name="Jiang F."/>
            <person name="Liu H."/>
            <person name="Zhao H."/>
            <person name="Xu D."/>
            <person name="Zhang Y."/>
        </authorList>
    </citation>
    <scope>NUCLEOTIDE SEQUENCE [LARGE SCALE GENOMIC DNA]</scope>
    <source>
        <strain evidence="2">cv. Yunnan</strain>
        <tissue evidence="1">Leaves</tissue>
    </source>
</reference>
<reference evidence="2" key="1">
    <citation type="journal article" date="2022" name="Mol. Ecol. Resour.">
        <title>The genomes of chicory, endive, great burdock and yacon provide insights into Asteraceae palaeo-polyploidization history and plant inulin production.</title>
        <authorList>
            <person name="Fan W."/>
            <person name="Wang S."/>
            <person name="Wang H."/>
            <person name="Wang A."/>
            <person name="Jiang F."/>
            <person name="Liu H."/>
            <person name="Zhao H."/>
            <person name="Xu D."/>
            <person name="Zhang Y."/>
        </authorList>
    </citation>
    <scope>NUCLEOTIDE SEQUENCE [LARGE SCALE GENOMIC DNA]</scope>
    <source>
        <strain evidence="2">cv. Yunnan</strain>
    </source>
</reference>
<evidence type="ECO:0000313" key="2">
    <source>
        <dbReference type="Proteomes" id="UP001056120"/>
    </source>
</evidence>
<name>A0ACB9ESI5_9ASTR</name>
<evidence type="ECO:0000313" key="1">
    <source>
        <dbReference type="EMBL" id="KAI3762023.1"/>
    </source>
</evidence>
<proteinExistence type="predicted"/>
<gene>
    <name evidence="1" type="ORF">L1987_52446</name>
</gene>